<evidence type="ECO:0000313" key="3">
    <source>
        <dbReference type="EMBL" id="EFP74611.2"/>
    </source>
</evidence>
<reference key="1">
    <citation type="submission" date="2007-01" db="EMBL/GenBank/DDBJ databases">
        <title>The Genome Sequence of Puccinia graminis f. sp. tritici Strain CRL 75-36-700-3.</title>
        <authorList>
            <consortium name="The Broad Institute Genome Sequencing Platform"/>
            <person name="Birren B."/>
            <person name="Lander E."/>
            <person name="Galagan J."/>
            <person name="Nusbaum C."/>
            <person name="Devon K."/>
            <person name="Cuomo C."/>
            <person name="Jaffe D."/>
            <person name="Butler J."/>
            <person name="Alvarez P."/>
            <person name="Gnerre S."/>
            <person name="Grabherr M."/>
            <person name="Mauceli E."/>
            <person name="Brockman W."/>
            <person name="Young S."/>
            <person name="LaButti K."/>
            <person name="Sykes S."/>
            <person name="DeCaprio D."/>
            <person name="Crawford M."/>
            <person name="Koehrsen M."/>
            <person name="Engels R."/>
            <person name="Montgomery P."/>
            <person name="Pearson M."/>
            <person name="Howarth C."/>
            <person name="Larson L."/>
            <person name="White J."/>
            <person name="Zeng Q."/>
            <person name="Kodira C."/>
            <person name="Yandava C."/>
            <person name="Alvarado L."/>
            <person name="O'Leary S."/>
            <person name="Szabo L."/>
            <person name="Dean R."/>
            <person name="Schein J."/>
        </authorList>
    </citation>
    <scope>NUCLEOTIDE SEQUENCE</scope>
    <source>
        <strain>CRL 75-36-700-3</strain>
    </source>
</reference>
<dbReference type="HOGENOM" id="CLU_571248_0_0_1"/>
<dbReference type="Pfam" id="PF20515">
    <property type="entry name" value="2OG-FeII_Oxy_6"/>
    <property type="match status" value="1"/>
</dbReference>
<feature type="domain" description="Tet-like 2OG-Fe(II) oxygenase" evidence="2">
    <location>
        <begin position="207"/>
        <end position="405"/>
    </location>
</feature>
<organism evidence="3 4">
    <name type="scientific">Puccinia graminis f. sp. tritici (strain CRL 75-36-700-3 / race SCCL)</name>
    <name type="common">Black stem rust fungus</name>
    <dbReference type="NCBI Taxonomy" id="418459"/>
    <lineage>
        <taxon>Eukaryota</taxon>
        <taxon>Fungi</taxon>
        <taxon>Dikarya</taxon>
        <taxon>Basidiomycota</taxon>
        <taxon>Pucciniomycotina</taxon>
        <taxon>Pucciniomycetes</taxon>
        <taxon>Pucciniales</taxon>
        <taxon>Pucciniaceae</taxon>
        <taxon>Puccinia</taxon>
    </lineage>
</organism>
<dbReference type="InterPro" id="IPR046798">
    <property type="entry name" value="2OG-FeII_Oxy_6"/>
</dbReference>
<gene>
    <name evidence="3" type="ORF">PGTG_00567</name>
</gene>
<evidence type="ECO:0000256" key="1">
    <source>
        <dbReference type="SAM" id="MobiDB-lite"/>
    </source>
</evidence>
<evidence type="ECO:0000313" key="4">
    <source>
        <dbReference type="Proteomes" id="UP000008783"/>
    </source>
</evidence>
<dbReference type="InParanoid" id="E3JRI2"/>
<evidence type="ECO:0000259" key="2">
    <source>
        <dbReference type="Pfam" id="PF20515"/>
    </source>
</evidence>
<dbReference type="GeneID" id="10527816"/>
<dbReference type="KEGG" id="pgr:PGTG_00567"/>
<feature type="region of interest" description="Disordered" evidence="1">
    <location>
        <begin position="116"/>
        <end position="145"/>
    </location>
</feature>
<reference evidence="4" key="2">
    <citation type="journal article" date="2011" name="Proc. Natl. Acad. Sci. U.S.A.">
        <title>Obligate biotrophy features unraveled by the genomic analysis of rust fungi.</title>
        <authorList>
            <person name="Duplessis S."/>
            <person name="Cuomo C.A."/>
            <person name="Lin Y.-C."/>
            <person name="Aerts A."/>
            <person name="Tisserant E."/>
            <person name="Veneault-Fourrey C."/>
            <person name="Joly D.L."/>
            <person name="Hacquard S."/>
            <person name="Amselem J."/>
            <person name="Cantarel B.L."/>
            <person name="Chiu R."/>
            <person name="Coutinho P.M."/>
            <person name="Feau N."/>
            <person name="Field M."/>
            <person name="Frey P."/>
            <person name="Gelhaye E."/>
            <person name="Goldberg J."/>
            <person name="Grabherr M.G."/>
            <person name="Kodira C.D."/>
            <person name="Kohler A."/>
            <person name="Kuees U."/>
            <person name="Lindquist E.A."/>
            <person name="Lucas S.M."/>
            <person name="Mago R."/>
            <person name="Mauceli E."/>
            <person name="Morin E."/>
            <person name="Murat C."/>
            <person name="Pangilinan J.L."/>
            <person name="Park R."/>
            <person name="Pearson M."/>
            <person name="Quesneville H."/>
            <person name="Rouhier N."/>
            <person name="Sakthikumar S."/>
            <person name="Salamov A.A."/>
            <person name="Schmutz J."/>
            <person name="Selles B."/>
            <person name="Shapiro H."/>
            <person name="Tanguay P."/>
            <person name="Tuskan G.A."/>
            <person name="Henrissat B."/>
            <person name="Van de Peer Y."/>
            <person name="Rouze P."/>
            <person name="Ellis J.G."/>
            <person name="Dodds P.N."/>
            <person name="Schein J.E."/>
            <person name="Zhong S."/>
            <person name="Hamelin R.C."/>
            <person name="Grigoriev I.V."/>
            <person name="Szabo L.J."/>
            <person name="Martin F."/>
        </authorList>
    </citation>
    <scope>NUCLEOTIDE SEQUENCE [LARGE SCALE GENOMIC DNA]</scope>
    <source>
        <strain evidence="4">CRL 75-36-700-3 / race SCCL</strain>
    </source>
</reference>
<sequence>MLPLVSCSLIAEIRYLIHHLEKTLAQATSVLFGLQIFLTSQLLGFPEDDVHHPWHNQTIITLLVAVEIPNRSTTIPTLTGFRIFFLSILLGSSVNLTGSEDDPNVHHFKVCGKYPTDLGEDTEGESEPKLTRKQKRNRNRNKGKETKRLNNLRQLVDLSQFSIHHPRSTPQPIRLVQKNEILLRNKNQEVGGLVRFTKFSEIDESLLKQFEGFSMHLIAQSKYLYANGINGNTLGGTMFNAGWCKAYTKNEILGISAAVPKIAGNEEHYSLLQEQMKDHEAFLATRFSNLSQYLYETLRSRHKDLKLPSISSTSFAEVNDFSFASHLSFTFNNFHNKPHCDRDSSTYTFGLWLPINVQDGSLVTDNLNVDGGNFLFPEDNFGLNFAGFDGIVEMVWKADKFSHRTEISTSQSHHSRLGVSSEIPSTSLQTITRLQNLYYESKKEAFFRDTNKVIEDCQAWKEKQAQKAQKNAKKTKKA</sequence>
<dbReference type="Proteomes" id="UP000008783">
    <property type="component" value="Unassembled WGS sequence"/>
</dbReference>
<feature type="compositionally biased region" description="Basic residues" evidence="1">
    <location>
        <begin position="131"/>
        <end position="141"/>
    </location>
</feature>
<dbReference type="RefSeq" id="XP_003307617.2">
    <property type="nucleotide sequence ID" value="XM_003307569.2"/>
</dbReference>
<proteinExistence type="predicted"/>
<keyword evidence="4" id="KW-1185">Reference proteome</keyword>
<accession>E3JRI2</accession>
<dbReference type="OrthoDB" id="2501343at2759"/>
<dbReference type="VEuPathDB" id="FungiDB:PGTG_00567"/>
<dbReference type="EMBL" id="DS178262">
    <property type="protein sequence ID" value="EFP74611.2"/>
    <property type="molecule type" value="Genomic_DNA"/>
</dbReference>
<name>E3JRI2_PUCGT</name>
<dbReference type="AlphaFoldDB" id="E3JRI2"/>
<protein>
    <recommendedName>
        <fullName evidence="2">Tet-like 2OG-Fe(II) oxygenase domain-containing protein</fullName>
    </recommendedName>
</protein>